<evidence type="ECO:0000256" key="1">
    <source>
        <dbReference type="ARBA" id="ARBA00022485"/>
    </source>
</evidence>
<evidence type="ECO:0000313" key="10">
    <source>
        <dbReference type="EMBL" id="OGL52692.1"/>
    </source>
</evidence>
<dbReference type="NCBIfam" id="TIGR00423">
    <property type="entry name" value="CofH family radical SAM protein"/>
    <property type="match status" value="1"/>
</dbReference>
<proteinExistence type="inferred from homology"/>
<dbReference type="GO" id="GO:0016765">
    <property type="term" value="F:transferase activity, transferring alkyl or aryl (other than methyl) groups"/>
    <property type="evidence" value="ECO:0007669"/>
    <property type="project" value="InterPro"/>
</dbReference>
<evidence type="ECO:0000256" key="2">
    <source>
        <dbReference type="ARBA" id="ARBA00022679"/>
    </source>
</evidence>
<dbReference type="HAMAP" id="MF_01612">
    <property type="entry name" value="FO_synth_sub2"/>
    <property type="match status" value="1"/>
</dbReference>
<accession>A0A1F7SFY1</accession>
<evidence type="ECO:0000313" key="11">
    <source>
        <dbReference type="Proteomes" id="UP000178082"/>
    </source>
</evidence>
<dbReference type="Pfam" id="PF04055">
    <property type="entry name" value="Radical_SAM"/>
    <property type="match status" value="1"/>
</dbReference>
<dbReference type="AlphaFoldDB" id="A0A1F7SFY1"/>
<evidence type="ECO:0000256" key="4">
    <source>
        <dbReference type="ARBA" id="ARBA00022723"/>
    </source>
</evidence>
<keyword evidence="5 7" id="KW-0408">Iron</keyword>
<dbReference type="SFLD" id="SFLDG01389">
    <property type="entry name" value="menaquinone_synthsis_involved"/>
    <property type="match status" value="1"/>
</dbReference>
<keyword evidence="1 7" id="KW-0004">4Fe-4S</keyword>
<evidence type="ECO:0000256" key="6">
    <source>
        <dbReference type="ARBA" id="ARBA00023014"/>
    </source>
</evidence>
<dbReference type="CDD" id="cd01335">
    <property type="entry name" value="Radical_SAM"/>
    <property type="match status" value="1"/>
</dbReference>
<dbReference type="NCBIfam" id="TIGR03551">
    <property type="entry name" value="F420_cofH"/>
    <property type="match status" value="1"/>
</dbReference>
<feature type="binding site" evidence="8">
    <location>
        <position position="144"/>
    </location>
    <ligand>
        <name>(3R)-3-methyl-D-ornithine</name>
        <dbReference type="ChEBI" id="CHEBI:64642"/>
    </ligand>
</feature>
<feature type="binding site" evidence="8">
    <location>
        <position position="296"/>
    </location>
    <ligand>
        <name>(3R)-3-methyl-D-ornithine</name>
        <dbReference type="ChEBI" id="CHEBI:64642"/>
    </ligand>
</feature>
<evidence type="ECO:0000256" key="8">
    <source>
        <dbReference type="PIRSR" id="PIRSR004762-2"/>
    </source>
</evidence>
<dbReference type="SUPFAM" id="SSF102114">
    <property type="entry name" value="Radical SAM enzymes"/>
    <property type="match status" value="1"/>
</dbReference>
<dbReference type="InterPro" id="IPR045567">
    <property type="entry name" value="CofH/MnqC-like_C"/>
</dbReference>
<dbReference type="InterPro" id="IPR013785">
    <property type="entry name" value="Aldolase_TIM"/>
</dbReference>
<dbReference type="Gene3D" id="3.20.20.70">
    <property type="entry name" value="Aldolase class I"/>
    <property type="match status" value="1"/>
</dbReference>
<dbReference type="InterPro" id="IPR034405">
    <property type="entry name" value="F420"/>
</dbReference>
<comment type="cofactor">
    <cofactor evidence="7">
        <name>[4Fe-4S] cluster</name>
        <dbReference type="ChEBI" id="CHEBI:49883"/>
    </cofactor>
    <text evidence="7">Binds 1 [4Fe-4S] cluster. The cluster is coordinated with 3 cysteines and an exchangeable S-adenosyl-L-methionine.</text>
</comment>
<reference evidence="10 11" key="1">
    <citation type="journal article" date="2016" name="Nat. Commun.">
        <title>Thousands of microbial genomes shed light on interconnected biogeochemical processes in an aquifer system.</title>
        <authorList>
            <person name="Anantharaman K."/>
            <person name="Brown C.T."/>
            <person name="Hug L.A."/>
            <person name="Sharon I."/>
            <person name="Castelle C.J."/>
            <person name="Probst A.J."/>
            <person name="Thomas B.C."/>
            <person name="Singh A."/>
            <person name="Wilkins M.J."/>
            <person name="Karaoz U."/>
            <person name="Brodie E.L."/>
            <person name="Williams K.H."/>
            <person name="Hubbard S.S."/>
            <person name="Banfield J.F."/>
        </authorList>
    </citation>
    <scope>NUCLEOTIDE SEQUENCE [LARGE SCALE GENOMIC DNA]</scope>
</reference>
<dbReference type="SFLD" id="SFLDG01388">
    <property type="entry name" value="7_8-didemethyl-8-hydroxy-5-dea"/>
    <property type="match status" value="1"/>
</dbReference>
<evidence type="ECO:0000256" key="7">
    <source>
        <dbReference type="PIRSR" id="PIRSR004762-1"/>
    </source>
</evidence>
<dbReference type="PANTHER" id="PTHR43076:SF1">
    <property type="entry name" value="LIPOYL SYNTHASE 2"/>
    <property type="match status" value="1"/>
</dbReference>
<dbReference type="PROSITE" id="PS51918">
    <property type="entry name" value="RADICAL_SAM"/>
    <property type="match status" value="1"/>
</dbReference>
<evidence type="ECO:0000256" key="5">
    <source>
        <dbReference type="ARBA" id="ARBA00023004"/>
    </source>
</evidence>
<dbReference type="SFLD" id="SFLDS00029">
    <property type="entry name" value="Radical_SAM"/>
    <property type="match status" value="2"/>
</dbReference>
<dbReference type="PIRSF" id="PIRSF004762">
    <property type="entry name" value="CHP00423"/>
    <property type="match status" value="1"/>
</dbReference>
<protein>
    <submittedName>
        <fullName evidence="10">7,8-didemethyl-8-hydroxy-5-deazariboflavin synthase subunit CofH</fullName>
    </submittedName>
</protein>
<evidence type="ECO:0000259" key="9">
    <source>
        <dbReference type="PROSITE" id="PS51918"/>
    </source>
</evidence>
<feature type="binding site" evidence="8">
    <location>
        <position position="77"/>
    </location>
    <ligand>
        <name>S-adenosyl-L-methionine</name>
        <dbReference type="ChEBI" id="CHEBI:59789"/>
    </ligand>
</feature>
<organism evidence="10 11">
    <name type="scientific">Candidatus Schekmanbacteria bacterium RIFCSPLOWO2_12_FULL_38_15</name>
    <dbReference type="NCBI Taxonomy" id="1817883"/>
    <lineage>
        <taxon>Bacteria</taxon>
        <taxon>Candidatus Schekmaniibacteriota</taxon>
    </lineage>
</organism>
<dbReference type="InterPro" id="IPR020050">
    <property type="entry name" value="FO_synthase_su2"/>
</dbReference>
<dbReference type="SFLD" id="SFLDG01064">
    <property type="entry name" value="F420__menaquinone_cofactor_bio"/>
    <property type="match status" value="2"/>
</dbReference>
<feature type="binding site" evidence="7">
    <location>
        <position position="78"/>
    </location>
    <ligand>
        <name>[4Fe-4S] cluster</name>
        <dbReference type="ChEBI" id="CHEBI:49883"/>
        <note>4Fe-4S-S-AdoMet</note>
    </ligand>
</feature>
<feature type="binding site" evidence="7">
    <location>
        <position position="71"/>
    </location>
    <ligand>
        <name>[4Fe-4S] cluster</name>
        <dbReference type="ChEBI" id="CHEBI:49883"/>
        <note>4Fe-4S-S-AdoMet</note>
    </ligand>
</feature>
<dbReference type="Pfam" id="PF19288">
    <property type="entry name" value="CofH_C"/>
    <property type="match status" value="1"/>
</dbReference>
<dbReference type="InterPro" id="IPR019940">
    <property type="entry name" value="CofH_family"/>
</dbReference>
<dbReference type="GO" id="GO:0044689">
    <property type="term" value="F:7,8-didemethyl-8-hydroxy-5-deazariboflavin synthase activity"/>
    <property type="evidence" value="ECO:0007669"/>
    <property type="project" value="TreeGrafter"/>
</dbReference>
<name>A0A1F7SFY1_9BACT</name>
<dbReference type="PANTHER" id="PTHR43076">
    <property type="entry name" value="FO SYNTHASE (COFH)"/>
    <property type="match status" value="1"/>
</dbReference>
<dbReference type="InterPro" id="IPR058240">
    <property type="entry name" value="rSAM_sf"/>
</dbReference>
<feature type="domain" description="Radical SAM core" evidence="9">
    <location>
        <begin position="57"/>
        <end position="288"/>
    </location>
</feature>
<keyword evidence="4" id="KW-0479">Metal-binding</keyword>
<feature type="binding site" evidence="7">
    <location>
        <position position="75"/>
    </location>
    <ligand>
        <name>[4Fe-4S] cluster</name>
        <dbReference type="ChEBI" id="CHEBI:49883"/>
        <note>4Fe-4S-S-AdoMet</note>
    </ligand>
</feature>
<keyword evidence="3 7" id="KW-0949">S-adenosyl-L-methionine</keyword>
<dbReference type="InterPro" id="IPR007197">
    <property type="entry name" value="rSAM"/>
</dbReference>
<dbReference type="SFLD" id="SFLDF00343">
    <property type="entry name" value="aminofutalosine_synthase_(mqnE"/>
    <property type="match status" value="1"/>
</dbReference>
<gene>
    <name evidence="10" type="ORF">A3G31_11555</name>
</gene>
<keyword evidence="2" id="KW-0808">Transferase</keyword>
<dbReference type="NCBIfam" id="NF005609">
    <property type="entry name" value="PRK07360.1"/>
    <property type="match status" value="1"/>
</dbReference>
<comment type="caution">
    <text evidence="10">The sequence shown here is derived from an EMBL/GenBank/DDBJ whole genome shotgun (WGS) entry which is preliminary data.</text>
</comment>
<dbReference type="GO" id="GO:0051539">
    <property type="term" value="F:4 iron, 4 sulfur cluster binding"/>
    <property type="evidence" value="ECO:0007669"/>
    <property type="project" value="UniProtKB-KW"/>
</dbReference>
<sequence>MEKKESNINDILEKAAKYEKLSLRELEYLFSISNPELMNRLFSAADKMRKELAGDVVTYVKNRNINFTNICKNSCEFCAYRRNKDDVDSYFMGMEEILEKLSEDGITEVCIQGGLNPDLNLEFYGNLLATIKLRHPDIHIHGFSPMEVKFMSEISGLAIEDVLRFLKYSGLGSMPGTAAEILVDEIREKICPDKLKKDEWVRIVKTAHNLGIPTTATIMFGHIETAFHKARHLAVLMDIQEETGCITEFIPLPFIPFNTKLAARYSLGMVPEEEIYKMYSISRIYFGKMIPNIQASWVKIGFDAAKKSLSLGVNDLGGTLGEEKISKSAGSKFGQCVKEEVLRKIILEASRVPLQRNTLYQSVEKEKENELRLLPLSPLFS</sequence>
<dbReference type="STRING" id="1817883.A3G31_11555"/>
<feature type="binding site" evidence="8">
    <location>
        <position position="180"/>
    </location>
    <ligand>
        <name>S-adenosyl-L-methionine</name>
        <dbReference type="ChEBI" id="CHEBI:59789"/>
    </ligand>
</feature>
<dbReference type="EMBL" id="MGDI01000031">
    <property type="protein sequence ID" value="OGL52692.1"/>
    <property type="molecule type" value="Genomic_DNA"/>
</dbReference>
<dbReference type="GO" id="GO:0046872">
    <property type="term" value="F:metal ion binding"/>
    <property type="evidence" value="ECO:0007669"/>
    <property type="project" value="UniProtKB-KW"/>
</dbReference>
<keyword evidence="6 7" id="KW-0411">Iron-sulfur</keyword>
<dbReference type="Proteomes" id="UP000178082">
    <property type="component" value="Unassembled WGS sequence"/>
</dbReference>
<evidence type="ECO:0000256" key="3">
    <source>
        <dbReference type="ARBA" id="ARBA00022691"/>
    </source>
</evidence>